<organism evidence="2 3">
    <name type="scientific">Burkholderia pyrrocinia</name>
    <name type="common">Pseudomonas pyrrocinia</name>
    <dbReference type="NCBI Taxonomy" id="60550"/>
    <lineage>
        <taxon>Bacteria</taxon>
        <taxon>Pseudomonadati</taxon>
        <taxon>Pseudomonadota</taxon>
        <taxon>Betaproteobacteria</taxon>
        <taxon>Burkholderiales</taxon>
        <taxon>Burkholderiaceae</taxon>
        <taxon>Burkholderia</taxon>
        <taxon>Burkholderia cepacia complex</taxon>
    </lineage>
</organism>
<evidence type="ECO:0000313" key="3">
    <source>
        <dbReference type="Proteomes" id="UP000253104"/>
    </source>
</evidence>
<name>A0A2Z5N696_BURPY</name>
<reference evidence="2 3" key="1">
    <citation type="journal article" date="2018" name="ISME J.">
        <title>Involvement of Burkholderiaceae and sulfurous volatiles in disease-suppressive soils.</title>
        <authorList>
            <person name="Carrion V.J."/>
            <person name="Cordovez V."/>
            <person name="Tyc O."/>
            <person name="Etalo D.W."/>
            <person name="de Bruijn I."/>
            <person name="de Jager V.C."/>
            <person name="Medema M.H."/>
            <person name="Eberl L."/>
            <person name="Raaijmakers J.M."/>
        </authorList>
    </citation>
    <scope>NUCLEOTIDE SEQUENCE [LARGE SCALE GENOMIC DNA]</scope>
    <source>
        <strain evidence="3">mHSR5</strain>
    </source>
</reference>
<dbReference type="OrthoDB" id="9030527at2"/>
<protein>
    <submittedName>
        <fullName evidence="2">Uncharacterized protein</fullName>
    </submittedName>
</protein>
<dbReference type="EMBL" id="CP024903">
    <property type="protein sequence ID" value="AXF25112.1"/>
    <property type="molecule type" value="Genomic_DNA"/>
</dbReference>
<proteinExistence type="predicted"/>
<feature type="region of interest" description="Disordered" evidence="1">
    <location>
        <begin position="39"/>
        <end position="71"/>
    </location>
</feature>
<sequence>MAWPPRASRAGAVVAPRGNRATAVLAFIQFTRMDQAVRAGQRDADSSSTVQGRFDRAGPIPAPAGLDRTPVGRIIRKTFRR</sequence>
<evidence type="ECO:0000313" key="2">
    <source>
        <dbReference type="EMBL" id="AXF25112.1"/>
    </source>
</evidence>
<accession>A0A2Z5N696</accession>
<gene>
    <name evidence="2" type="ORF">CUJ89_21135</name>
</gene>
<evidence type="ECO:0000256" key="1">
    <source>
        <dbReference type="SAM" id="MobiDB-lite"/>
    </source>
</evidence>
<dbReference type="AlphaFoldDB" id="A0A2Z5N696"/>
<dbReference type="Proteomes" id="UP000253104">
    <property type="component" value="Chromosome mHSR5_B"/>
</dbReference>